<dbReference type="InterPro" id="IPR052179">
    <property type="entry name" value="DD-CPase-like"/>
</dbReference>
<dbReference type="InterPro" id="IPR003709">
    <property type="entry name" value="VanY-like_core_dom"/>
</dbReference>
<dbReference type="GO" id="GO:0008233">
    <property type="term" value="F:peptidase activity"/>
    <property type="evidence" value="ECO:0007669"/>
    <property type="project" value="InterPro"/>
</dbReference>
<dbReference type="RefSeq" id="WP_063378397.1">
    <property type="nucleotide sequence ID" value="NZ_AUXT01000189.1"/>
</dbReference>
<reference evidence="2 3" key="1">
    <citation type="submission" date="2013-07" db="EMBL/GenBank/DDBJ databases">
        <title>Comparative Genomic and Metabolomic Analysis of Twelve Strains of Pseudoalteromonas luteoviolacea.</title>
        <authorList>
            <person name="Vynne N.G."/>
            <person name="Mansson M."/>
            <person name="Gram L."/>
        </authorList>
    </citation>
    <scope>NUCLEOTIDE SEQUENCE [LARGE SCALE GENOMIC DNA]</scope>
    <source>
        <strain evidence="2 3">NCIMB 1942</strain>
    </source>
</reference>
<evidence type="ECO:0000313" key="2">
    <source>
        <dbReference type="EMBL" id="KZN44638.1"/>
    </source>
</evidence>
<proteinExistence type="predicted"/>
<feature type="domain" description="D-alanyl-D-alanine carboxypeptidase-like core" evidence="1">
    <location>
        <begin position="23"/>
        <end position="176"/>
    </location>
</feature>
<dbReference type="Gene3D" id="3.30.1380.10">
    <property type="match status" value="1"/>
</dbReference>
<accession>A0A166ZT59</accession>
<sequence>MNDLQLQALGLKGSHLIDFRGSQIHHRLKSDLDGLIQAAKSSGFDFAIASAQRDFHRQKAIWNAKYSGLRPILDLDNKAVDTTGFSSKAIIEAIMLFSALPGASRHHFGTDLDVYATNCLATGHSLQLEPWEYEKSGPFHEFSAWLDLTMSEFGFYKPYDKYRGGVACEPWHISHVKLAHEMAVSIDAAAISEAISRHEVLGKESIISNMDELYNRYVINVAGGTLK</sequence>
<dbReference type="GO" id="GO:0006508">
    <property type="term" value="P:proteolysis"/>
    <property type="evidence" value="ECO:0007669"/>
    <property type="project" value="InterPro"/>
</dbReference>
<dbReference type="InterPro" id="IPR009045">
    <property type="entry name" value="Zn_M74/Hedgehog-like"/>
</dbReference>
<comment type="caution">
    <text evidence="2">The sequence shown here is derived from an EMBL/GenBank/DDBJ whole genome shotgun (WGS) entry which is preliminary data.</text>
</comment>
<name>A0A166ZT59_9GAMM</name>
<dbReference type="SUPFAM" id="SSF55166">
    <property type="entry name" value="Hedgehog/DD-peptidase"/>
    <property type="match status" value="1"/>
</dbReference>
<dbReference type="PATRIC" id="fig|1365253.3.peg.3997"/>
<evidence type="ECO:0000259" key="1">
    <source>
        <dbReference type="Pfam" id="PF02557"/>
    </source>
</evidence>
<protein>
    <recommendedName>
        <fullName evidence="1">D-alanyl-D-alanine carboxypeptidase-like core domain-containing protein</fullName>
    </recommendedName>
</protein>
<dbReference type="Pfam" id="PF02557">
    <property type="entry name" value="VanY"/>
    <property type="match status" value="1"/>
</dbReference>
<dbReference type="OrthoDB" id="9792074at2"/>
<gene>
    <name evidence="2" type="ORF">N482_16295</name>
</gene>
<dbReference type="PANTHER" id="PTHR34385">
    <property type="entry name" value="D-ALANYL-D-ALANINE CARBOXYPEPTIDASE"/>
    <property type="match status" value="1"/>
</dbReference>
<evidence type="ECO:0000313" key="3">
    <source>
        <dbReference type="Proteomes" id="UP000076587"/>
    </source>
</evidence>
<dbReference type="Proteomes" id="UP000076587">
    <property type="component" value="Unassembled WGS sequence"/>
</dbReference>
<organism evidence="2 3">
    <name type="scientific">Pseudoalteromonas luteoviolacea NCIMB 1942</name>
    <dbReference type="NCBI Taxonomy" id="1365253"/>
    <lineage>
        <taxon>Bacteria</taxon>
        <taxon>Pseudomonadati</taxon>
        <taxon>Pseudomonadota</taxon>
        <taxon>Gammaproteobacteria</taxon>
        <taxon>Alteromonadales</taxon>
        <taxon>Pseudoalteromonadaceae</taxon>
        <taxon>Pseudoalteromonas</taxon>
    </lineage>
</organism>
<dbReference type="CDD" id="cd14847">
    <property type="entry name" value="DD-carboxypeptidase_like"/>
    <property type="match status" value="1"/>
</dbReference>
<dbReference type="EMBL" id="AUXT01000189">
    <property type="protein sequence ID" value="KZN44638.1"/>
    <property type="molecule type" value="Genomic_DNA"/>
</dbReference>
<dbReference type="PANTHER" id="PTHR34385:SF1">
    <property type="entry name" value="PEPTIDOGLYCAN L-ALANYL-D-GLUTAMATE ENDOPEPTIDASE CWLK"/>
    <property type="match status" value="1"/>
</dbReference>
<dbReference type="AlphaFoldDB" id="A0A166ZT59"/>